<evidence type="ECO:0000313" key="1">
    <source>
        <dbReference type="Proteomes" id="UP000095286"/>
    </source>
</evidence>
<name>A0AC35U8M3_9BILA</name>
<dbReference type="WBParaSite" id="RSKR_0000906450.1">
    <property type="protein sequence ID" value="RSKR_0000906450.1"/>
    <property type="gene ID" value="RSKR_0000906450"/>
</dbReference>
<accession>A0AC35U8M3</accession>
<dbReference type="Proteomes" id="UP000095286">
    <property type="component" value="Unplaced"/>
</dbReference>
<protein>
    <submittedName>
        <fullName evidence="2">Ufd2P_core domain-containing protein</fullName>
    </submittedName>
</protein>
<reference evidence="2" key="1">
    <citation type="submission" date="2016-11" db="UniProtKB">
        <authorList>
            <consortium name="WormBaseParasite"/>
        </authorList>
    </citation>
    <scope>IDENTIFICATION</scope>
    <source>
        <strain evidence="2">KR3021</strain>
    </source>
</reference>
<sequence>MNSFLDHCFMLVKTGSRPEHMPMVYSHAYVLSGFSFVFEKFKGQDQMYKIPYILEKMVIEAPSKSIGRKYLPEYVQLFYSVVRSVARNEFFETVNSDAIKSVFGLINCFTNDTACLLLKRTMFIIIKELKEAEESDGKSTEYPYKSEVLAYFINNYRMQMFDTKDPIYKNELASFCEIFIDFRPHEIIYFQSYYSAIFNLAFSLGKSKFCTQVSLKLFNNYLIPMKEQLGDYHTFKNLQIEEMKKNGIPVNSEKKETLDFDTIVFLINQAIDSIKPLIKK</sequence>
<organism evidence="1 2">
    <name type="scientific">Rhabditophanes sp. KR3021</name>
    <dbReference type="NCBI Taxonomy" id="114890"/>
    <lineage>
        <taxon>Eukaryota</taxon>
        <taxon>Metazoa</taxon>
        <taxon>Ecdysozoa</taxon>
        <taxon>Nematoda</taxon>
        <taxon>Chromadorea</taxon>
        <taxon>Rhabditida</taxon>
        <taxon>Tylenchina</taxon>
        <taxon>Panagrolaimomorpha</taxon>
        <taxon>Strongyloidoidea</taxon>
        <taxon>Alloionematidae</taxon>
        <taxon>Rhabditophanes</taxon>
    </lineage>
</organism>
<proteinExistence type="predicted"/>
<evidence type="ECO:0000313" key="2">
    <source>
        <dbReference type="WBParaSite" id="RSKR_0000906450.1"/>
    </source>
</evidence>